<gene>
    <name evidence="1" type="ORF">Bca52824_021757</name>
</gene>
<name>A0A8X7VFT0_BRACI</name>
<proteinExistence type="predicted"/>
<evidence type="ECO:0000313" key="2">
    <source>
        <dbReference type="Proteomes" id="UP000886595"/>
    </source>
</evidence>
<protein>
    <submittedName>
        <fullName evidence="1">Uncharacterized protein</fullName>
    </submittedName>
</protein>
<keyword evidence="2" id="KW-1185">Reference proteome</keyword>
<comment type="caution">
    <text evidence="1">The sequence shown here is derived from an EMBL/GenBank/DDBJ whole genome shotgun (WGS) entry which is preliminary data.</text>
</comment>
<dbReference type="Proteomes" id="UP000886595">
    <property type="component" value="Unassembled WGS sequence"/>
</dbReference>
<sequence length="125" mass="14181">MAAPEETRITTTSPPQEEFKRFARSIFPLRFGSVFLAAYPTSSPHSPIAEPEGLPSLVAQAAWWYMFALLSGRVLGLRLRRVLPVASEFDYVAREECEGRGTCEKPNWIGEYVEVRPWEDCEDVD</sequence>
<dbReference type="EMBL" id="JAAMPC010000005">
    <property type="protein sequence ID" value="KAG2310200.1"/>
    <property type="molecule type" value="Genomic_DNA"/>
</dbReference>
<organism evidence="1 2">
    <name type="scientific">Brassica carinata</name>
    <name type="common">Ethiopian mustard</name>
    <name type="synonym">Abyssinian cabbage</name>
    <dbReference type="NCBI Taxonomy" id="52824"/>
    <lineage>
        <taxon>Eukaryota</taxon>
        <taxon>Viridiplantae</taxon>
        <taxon>Streptophyta</taxon>
        <taxon>Embryophyta</taxon>
        <taxon>Tracheophyta</taxon>
        <taxon>Spermatophyta</taxon>
        <taxon>Magnoliopsida</taxon>
        <taxon>eudicotyledons</taxon>
        <taxon>Gunneridae</taxon>
        <taxon>Pentapetalae</taxon>
        <taxon>rosids</taxon>
        <taxon>malvids</taxon>
        <taxon>Brassicales</taxon>
        <taxon>Brassicaceae</taxon>
        <taxon>Brassiceae</taxon>
        <taxon>Brassica</taxon>
    </lineage>
</organism>
<dbReference type="AlphaFoldDB" id="A0A8X7VFT0"/>
<reference evidence="1 2" key="1">
    <citation type="submission" date="2020-02" db="EMBL/GenBank/DDBJ databases">
        <authorList>
            <person name="Ma Q."/>
            <person name="Huang Y."/>
            <person name="Song X."/>
            <person name="Pei D."/>
        </authorList>
    </citation>
    <scope>NUCLEOTIDE SEQUENCE [LARGE SCALE GENOMIC DNA]</scope>
    <source>
        <strain evidence="1">Sxm20200214</strain>
        <tissue evidence="1">Leaf</tissue>
    </source>
</reference>
<evidence type="ECO:0000313" key="1">
    <source>
        <dbReference type="EMBL" id="KAG2310200.1"/>
    </source>
</evidence>
<accession>A0A8X7VFT0</accession>